<dbReference type="EMBL" id="JAEEGB010000013">
    <property type="protein sequence ID" value="MBI6873498.1"/>
    <property type="molecule type" value="Genomic_DNA"/>
</dbReference>
<gene>
    <name evidence="1" type="ORF">I6U51_12375</name>
</gene>
<organism evidence="1 2">
    <name type="scientific">Clostridium aciditolerans</name>
    <dbReference type="NCBI Taxonomy" id="339861"/>
    <lineage>
        <taxon>Bacteria</taxon>
        <taxon>Bacillati</taxon>
        <taxon>Bacillota</taxon>
        <taxon>Clostridia</taxon>
        <taxon>Eubacteriales</taxon>
        <taxon>Clostridiaceae</taxon>
        <taxon>Clostridium</taxon>
    </lineage>
</organism>
<name>A0A934HUE2_9CLOT</name>
<reference evidence="1" key="1">
    <citation type="submission" date="2020-12" db="EMBL/GenBank/DDBJ databases">
        <title>Clostridium thailandense sp. nov., a novel acetogenic bacterium isolated from peat land soil in Thailand.</title>
        <authorList>
            <person name="Chaikitkaew S."/>
            <person name="Birkeland N.K."/>
        </authorList>
    </citation>
    <scope>NUCLEOTIDE SEQUENCE</scope>
    <source>
        <strain evidence="1">DSM 17425</strain>
    </source>
</reference>
<dbReference type="AlphaFoldDB" id="A0A934HUE2"/>
<dbReference type="Pfam" id="PF12636">
    <property type="entry name" value="DUF3781"/>
    <property type="match status" value="1"/>
</dbReference>
<proteinExistence type="predicted"/>
<keyword evidence="2" id="KW-1185">Reference proteome</keyword>
<comment type="caution">
    <text evidence="1">The sequence shown here is derived from an EMBL/GenBank/DDBJ whole genome shotgun (WGS) entry which is preliminary data.</text>
</comment>
<protein>
    <submittedName>
        <fullName evidence="1">DUF3781 domain-containing protein</fullName>
    </submittedName>
</protein>
<dbReference type="InterPro" id="IPR024229">
    <property type="entry name" value="DUF3781"/>
</dbReference>
<evidence type="ECO:0000313" key="2">
    <source>
        <dbReference type="Proteomes" id="UP000622687"/>
    </source>
</evidence>
<sequence length="86" mass="10012">MNDNNKSELILNLDKLHTTDLGIERIKRNLCLDVDDVVNWCRKKIKESNSSIVRKGKNWYVNVADYEITVNAYSYTIITAHKLKSK</sequence>
<evidence type="ECO:0000313" key="1">
    <source>
        <dbReference type="EMBL" id="MBI6873498.1"/>
    </source>
</evidence>
<accession>A0A934HUE2</accession>
<dbReference type="Proteomes" id="UP000622687">
    <property type="component" value="Unassembled WGS sequence"/>
</dbReference>
<dbReference type="RefSeq" id="WP_211142911.1">
    <property type="nucleotide sequence ID" value="NZ_JAEEGB010000013.1"/>
</dbReference>